<keyword evidence="1" id="KW-0812">Transmembrane</keyword>
<dbReference type="SUPFAM" id="SSF51206">
    <property type="entry name" value="cAMP-binding domain-like"/>
    <property type="match status" value="1"/>
</dbReference>
<sequence>MTGFDTSFITEGWAGHLSYLLLVLSMLMRRMLWLRIFVIASALAGIAFDHFWLNNPVGVFWQSLLVIVNLAELTILWRNDRKAVFSEEENRFRAQFLLALSPGQTRRFLDLGRWEDLPEGRVLTVEGVQPEFLCYLSDGEVAVHTDGRLVRVVGGGHFIGEMSLIGEEVAAATVILQTPARVWRIERAKVVRLRQTNHATMAVLEAAFARDMRTKLMFQNARTEGGSSV</sequence>
<dbReference type="InterPro" id="IPR014710">
    <property type="entry name" value="RmlC-like_jellyroll"/>
</dbReference>
<keyword evidence="1" id="KW-1133">Transmembrane helix</keyword>
<dbReference type="AlphaFoldDB" id="A0A1I4PU00"/>
<reference evidence="3 4" key="1">
    <citation type="submission" date="2016-10" db="EMBL/GenBank/DDBJ databases">
        <authorList>
            <person name="de Groot N.N."/>
        </authorList>
    </citation>
    <scope>NUCLEOTIDE SEQUENCE [LARGE SCALE GENOMIC DNA]</scope>
    <source>
        <strain evidence="3 4">DSM 15283</strain>
    </source>
</reference>
<proteinExistence type="predicted"/>
<organism evidence="3 4">
    <name type="scientific">Shimia aestuarii</name>
    <dbReference type="NCBI Taxonomy" id="254406"/>
    <lineage>
        <taxon>Bacteria</taxon>
        <taxon>Pseudomonadati</taxon>
        <taxon>Pseudomonadota</taxon>
        <taxon>Alphaproteobacteria</taxon>
        <taxon>Rhodobacterales</taxon>
        <taxon>Roseobacteraceae</taxon>
    </lineage>
</organism>
<evidence type="ECO:0000313" key="3">
    <source>
        <dbReference type="EMBL" id="SFM30970.1"/>
    </source>
</evidence>
<dbReference type="EMBL" id="FOTQ01000006">
    <property type="protein sequence ID" value="SFM30970.1"/>
    <property type="molecule type" value="Genomic_DNA"/>
</dbReference>
<dbReference type="InterPro" id="IPR018490">
    <property type="entry name" value="cNMP-bd_dom_sf"/>
</dbReference>
<dbReference type="CDD" id="cd00038">
    <property type="entry name" value="CAP_ED"/>
    <property type="match status" value="1"/>
</dbReference>
<accession>A0A1I4PU00</accession>
<dbReference type="OrthoDB" id="7946922at2"/>
<name>A0A1I4PU00_9RHOB</name>
<feature type="domain" description="Cyclic nucleotide-binding" evidence="2">
    <location>
        <begin position="96"/>
        <end position="193"/>
    </location>
</feature>
<protein>
    <submittedName>
        <fullName evidence="3">Popeye protein conserved region</fullName>
    </submittedName>
</protein>
<dbReference type="STRING" id="254406.SAMN04488042_10621"/>
<dbReference type="SMART" id="SM00100">
    <property type="entry name" value="cNMP"/>
    <property type="match status" value="1"/>
</dbReference>
<gene>
    <name evidence="3" type="ORF">SAMN04488042_10621</name>
</gene>
<feature type="transmembrane region" description="Helical" evidence="1">
    <location>
        <begin position="32"/>
        <end position="53"/>
    </location>
</feature>
<dbReference type="Proteomes" id="UP000199144">
    <property type="component" value="Unassembled WGS sequence"/>
</dbReference>
<evidence type="ECO:0000313" key="4">
    <source>
        <dbReference type="Proteomes" id="UP000199144"/>
    </source>
</evidence>
<dbReference type="InterPro" id="IPR000595">
    <property type="entry name" value="cNMP-bd_dom"/>
</dbReference>
<dbReference type="Gene3D" id="2.60.120.10">
    <property type="entry name" value="Jelly Rolls"/>
    <property type="match status" value="1"/>
</dbReference>
<keyword evidence="4" id="KW-1185">Reference proteome</keyword>
<dbReference type="PROSITE" id="PS50042">
    <property type="entry name" value="CNMP_BINDING_3"/>
    <property type="match status" value="1"/>
</dbReference>
<evidence type="ECO:0000256" key="1">
    <source>
        <dbReference type="SAM" id="Phobius"/>
    </source>
</evidence>
<keyword evidence="1" id="KW-0472">Membrane</keyword>
<dbReference type="RefSeq" id="WP_093094497.1">
    <property type="nucleotide sequence ID" value="NZ_FOTQ01000006.1"/>
</dbReference>
<dbReference type="Pfam" id="PF00027">
    <property type="entry name" value="cNMP_binding"/>
    <property type="match status" value="1"/>
</dbReference>
<evidence type="ECO:0000259" key="2">
    <source>
        <dbReference type="PROSITE" id="PS50042"/>
    </source>
</evidence>
<feature type="transmembrane region" description="Helical" evidence="1">
    <location>
        <begin position="59"/>
        <end position="77"/>
    </location>
</feature>